<dbReference type="Gene3D" id="3.90.190.10">
    <property type="entry name" value="Protein tyrosine phosphatase superfamily"/>
    <property type="match status" value="1"/>
</dbReference>
<keyword evidence="3" id="KW-1185">Reference proteome</keyword>
<dbReference type="SMART" id="SM00194">
    <property type="entry name" value="PTPc"/>
    <property type="match status" value="1"/>
</dbReference>
<dbReference type="PROSITE" id="PS50055">
    <property type="entry name" value="TYR_PHOSPHATASE_PTP"/>
    <property type="match status" value="1"/>
</dbReference>
<dbReference type="GO" id="GO:0004725">
    <property type="term" value="F:protein tyrosine phosphatase activity"/>
    <property type="evidence" value="ECO:0007669"/>
    <property type="project" value="InterPro"/>
</dbReference>
<feature type="domain" description="Tyrosine-protein phosphatase" evidence="1">
    <location>
        <begin position="56"/>
        <end position="251"/>
    </location>
</feature>
<dbReference type="Proteomes" id="UP000593567">
    <property type="component" value="Unassembled WGS sequence"/>
</dbReference>
<dbReference type="AlphaFoldDB" id="A0A7J7KQY0"/>
<sequence length="251" mass="29501">MRLRRPMMIQSVEQYQFLHQAVYEQRATTGFVSTPNDLATKITTFEQNQGSSKDIISQEFWHIEKKVKMAKFDFSFGKDSANKEKNRFSEILPDRKYSPYISGNNGIYINAIFVNTYREQNQWLATQLPLSNTVVDFWQMVEDQDIKVVLQLDAYQIPFYPRADDEQITEGPFTIHRIKTENLEFVTNIALQIKSKKKRIEVTVVLVKAWEADLPPIQTILKLKRLWRKLSSKLEIKKYASLARTDNFLCY</sequence>
<evidence type="ECO:0000313" key="3">
    <source>
        <dbReference type="Proteomes" id="UP000593567"/>
    </source>
</evidence>
<gene>
    <name evidence="2" type="ORF">EB796_001109</name>
</gene>
<dbReference type="PANTHER" id="PTHR19134">
    <property type="entry name" value="RECEPTOR-TYPE TYROSINE-PROTEIN PHOSPHATASE"/>
    <property type="match status" value="1"/>
</dbReference>
<organism evidence="2 3">
    <name type="scientific">Bugula neritina</name>
    <name type="common">Brown bryozoan</name>
    <name type="synonym">Sertularia neritina</name>
    <dbReference type="NCBI Taxonomy" id="10212"/>
    <lineage>
        <taxon>Eukaryota</taxon>
        <taxon>Metazoa</taxon>
        <taxon>Spiralia</taxon>
        <taxon>Lophotrochozoa</taxon>
        <taxon>Bryozoa</taxon>
        <taxon>Gymnolaemata</taxon>
        <taxon>Cheilostomatida</taxon>
        <taxon>Flustrina</taxon>
        <taxon>Buguloidea</taxon>
        <taxon>Bugulidae</taxon>
        <taxon>Bugula</taxon>
    </lineage>
</organism>
<dbReference type="InterPro" id="IPR029021">
    <property type="entry name" value="Prot-tyrosine_phosphatase-like"/>
</dbReference>
<evidence type="ECO:0000313" key="2">
    <source>
        <dbReference type="EMBL" id="KAF6040582.1"/>
    </source>
</evidence>
<dbReference type="InterPro" id="IPR050348">
    <property type="entry name" value="Protein-Tyr_Phosphatase"/>
</dbReference>
<reference evidence="2" key="1">
    <citation type="submission" date="2020-06" db="EMBL/GenBank/DDBJ databases">
        <title>Draft genome of Bugula neritina, a colonial animal packing powerful symbionts and potential medicines.</title>
        <authorList>
            <person name="Rayko M."/>
        </authorList>
    </citation>
    <scope>NUCLEOTIDE SEQUENCE [LARGE SCALE GENOMIC DNA]</scope>
    <source>
        <strain evidence="2">Kwan_BN1</strain>
    </source>
</reference>
<evidence type="ECO:0000259" key="1">
    <source>
        <dbReference type="PROSITE" id="PS50055"/>
    </source>
</evidence>
<accession>A0A7J7KQY0</accession>
<dbReference type="PANTHER" id="PTHR19134:SF449">
    <property type="entry name" value="TYROSINE-PROTEIN PHOSPHATASE 1"/>
    <property type="match status" value="1"/>
</dbReference>
<dbReference type="SUPFAM" id="SSF52799">
    <property type="entry name" value="(Phosphotyrosine protein) phosphatases II"/>
    <property type="match status" value="2"/>
</dbReference>
<dbReference type="EMBL" id="VXIV02000126">
    <property type="protein sequence ID" value="KAF6040582.1"/>
    <property type="molecule type" value="Genomic_DNA"/>
</dbReference>
<name>A0A7J7KQY0_BUGNE</name>
<protein>
    <recommendedName>
        <fullName evidence="1">Tyrosine-protein phosphatase domain-containing protein</fullName>
    </recommendedName>
</protein>
<proteinExistence type="predicted"/>
<comment type="caution">
    <text evidence="2">The sequence shown here is derived from an EMBL/GenBank/DDBJ whole genome shotgun (WGS) entry which is preliminary data.</text>
</comment>
<dbReference type="InterPro" id="IPR000242">
    <property type="entry name" value="PTP_cat"/>
</dbReference>
<dbReference type="Pfam" id="PF00102">
    <property type="entry name" value="Y_phosphatase"/>
    <property type="match status" value="1"/>
</dbReference>